<organism evidence="11 12">
    <name type="scientific">Panagrolaimus superbus</name>
    <dbReference type="NCBI Taxonomy" id="310955"/>
    <lineage>
        <taxon>Eukaryota</taxon>
        <taxon>Metazoa</taxon>
        <taxon>Ecdysozoa</taxon>
        <taxon>Nematoda</taxon>
        <taxon>Chromadorea</taxon>
        <taxon>Rhabditida</taxon>
        <taxon>Tylenchina</taxon>
        <taxon>Panagrolaimomorpha</taxon>
        <taxon>Panagrolaimoidea</taxon>
        <taxon>Panagrolaimidae</taxon>
        <taxon>Panagrolaimus</taxon>
    </lineage>
</organism>
<dbReference type="GO" id="GO:0016192">
    <property type="term" value="P:vesicle-mediated transport"/>
    <property type="evidence" value="ECO:0007669"/>
    <property type="project" value="UniProtKB-ARBA"/>
</dbReference>
<evidence type="ECO:0000256" key="1">
    <source>
        <dbReference type="ARBA" id="ARBA00004167"/>
    </source>
</evidence>
<evidence type="ECO:0000256" key="5">
    <source>
        <dbReference type="ARBA" id="ARBA00022989"/>
    </source>
</evidence>
<dbReference type="PANTHER" id="PTHR24270">
    <property type="entry name" value="LOW-DENSITY LIPOPROTEIN RECEPTOR-RELATED"/>
    <property type="match status" value="1"/>
</dbReference>
<dbReference type="Pfam" id="PF00057">
    <property type="entry name" value="Ldl_recept_a"/>
    <property type="match status" value="4"/>
</dbReference>
<feature type="disulfide bond" evidence="8">
    <location>
        <begin position="391"/>
        <end position="409"/>
    </location>
</feature>
<dbReference type="PANTHER" id="PTHR24270:SF62">
    <property type="entry name" value="LOW-DENSITY LIPOPROTEIN RECEPTOR-RELATED PROTEIN 2"/>
    <property type="match status" value="1"/>
</dbReference>
<feature type="transmembrane region" description="Helical" evidence="10">
    <location>
        <begin position="68"/>
        <end position="91"/>
    </location>
</feature>
<proteinExistence type="predicted"/>
<protein>
    <submittedName>
        <fullName evidence="12">Uncharacterized protein</fullName>
    </submittedName>
</protein>
<evidence type="ECO:0000256" key="8">
    <source>
        <dbReference type="PROSITE-ProRule" id="PRU00124"/>
    </source>
</evidence>
<dbReference type="PRINTS" id="PR00261">
    <property type="entry name" value="LDLRECEPTOR"/>
</dbReference>
<comment type="subcellular location">
    <subcellularLocation>
        <location evidence="2">Endomembrane system</location>
    </subcellularLocation>
    <subcellularLocation>
        <location evidence="1">Membrane</location>
        <topology evidence="1">Single-pass membrane protein</topology>
    </subcellularLocation>
</comment>
<keyword evidence="11" id="KW-1185">Reference proteome</keyword>
<evidence type="ECO:0000256" key="2">
    <source>
        <dbReference type="ARBA" id="ARBA00004308"/>
    </source>
</evidence>
<name>A0A914YX79_9BILA</name>
<keyword evidence="5 10" id="KW-1133">Transmembrane helix</keyword>
<dbReference type="GO" id="GO:0005886">
    <property type="term" value="C:plasma membrane"/>
    <property type="evidence" value="ECO:0007669"/>
    <property type="project" value="TreeGrafter"/>
</dbReference>
<feature type="disulfide bond" evidence="8">
    <location>
        <begin position="328"/>
        <end position="343"/>
    </location>
</feature>
<keyword evidence="7 8" id="KW-1015">Disulfide bond</keyword>
<keyword evidence="6 10" id="KW-0472">Membrane</keyword>
<evidence type="ECO:0000256" key="9">
    <source>
        <dbReference type="SAM" id="MobiDB-lite"/>
    </source>
</evidence>
<dbReference type="WBParaSite" id="PSU_v2.g2691.t1">
    <property type="protein sequence ID" value="PSU_v2.g2691.t1"/>
    <property type="gene ID" value="PSU_v2.g2691"/>
</dbReference>
<evidence type="ECO:0000256" key="6">
    <source>
        <dbReference type="ARBA" id="ARBA00023136"/>
    </source>
</evidence>
<dbReference type="Gene3D" id="4.10.400.10">
    <property type="entry name" value="Low-density Lipoprotein Receptor"/>
    <property type="match status" value="7"/>
</dbReference>
<feature type="disulfide bond" evidence="8">
    <location>
        <begin position="160"/>
        <end position="175"/>
    </location>
</feature>
<keyword evidence="3 10" id="KW-0812">Transmembrane</keyword>
<evidence type="ECO:0000256" key="7">
    <source>
        <dbReference type="ARBA" id="ARBA00023157"/>
    </source>
</evidence>
<keyword evidence="4" id="KW-0677">Repeat</keyword>
<evidence type="ECO:0000256" key="4">
    <source>
        <dbReference type="ARBA" id="ARBA00022737"/>
    </source>
</evidence>
<comment type="caution">
    <text evidence="8">Lacks conserved residue(s) required for the propagation of feature annotation.</text>
</comment>
<feature type="compositionally biased region" description="Polar residues" evidence="9">
    <location>
        <begin position="30"/>
        <end position="47"/>
    </location>
</feature>
<evidence type="ECO:0000313" key="11">
    <source>
        <dbReference type="Proteomes" id="UP000887577"/>
    </source>
</evidence>
<dbReference type="Proteomes" id="UP000887577">
    <property type="component" value="Unplaced"/>
</dbReference>
<dbReference type="InterPro" id="IPR023415">
    <property type="entry name" value="LDLR_class-A_CS"/>
</dbReference>
<dbReference type="GO" id="GO:0012505">
    <property type="term" value="C:endomembrane system"/>
    <property type="evidence" value="ECO:0007669"/>
    <property type="project" value="UniProtKB-SubCell"/>
</dbReference>
<evidence type="ECO:0000256" key="3">
    <source>
        <dbReference type="ARBA" id="ARBA00022692"/>
    </source>
</evidence>
<dbReference type="PROSITE" id="PS01209">
    <property type="entry name" value="LDLRA_1"/>
    <property type="match status" value="2"/>
</dbReference>
<evidence type="ECO:0000313" key="12">
    <source>
        <dbReference type="WBParaSite" id="PSU_v2.g2691.t1"/>
    </source>
</evidence>
<accession>A0A914YX79</accession>
<feature type="region of interest" description="Disordered" evidence="9">
    <location>
        <begin position="27"/>
        <end position="55"/>
    </location>
</feature>
<dbReference type="InterPro" id="IPR036055">
    <property type="entry name" value="LDL_receptor-like_sf"/>
</dbReference>
<dbReference type="CDD" id="cd00112">
    <property type="entry name" value="LDLa"/>
    <property type="match status" value="6"/>
</dbReference>
<feature type="disulfide bond" evidence="8">
    <location>
        <begin position="244"/>
        <end position="259"/>
    </location>
</feature>
<dbReference type="SUPFAM" id="SSF57424">
    <property type="entry name" value="LDL receptor-like module"/>
    <property type="match status" value="7"/>
</dbReference>
<dbReference type="InterPro" id="IPR002172">
    <property type="entry name" value="LDrepeatLR_classA_rpt"/>
</dbReference>
<dbReference type="InterPro" id="IPR050685">
    <property type="entry name" value="LDLR"/>
</dbReference>
<dbReference type="SMART" id="SM00192">
    <property type="entry name" value="LDLa"/>
    <property type="match status" value="8"/>
</dbReference>
<dbReference type="AlphaFoldDB" id="A0A914YX79"/>
<feature type="disulfide bond" evidence="8">
    <location>
        <begin position="445"/>
        <end position="460"/>
    </location>
</feature>
<feature type="disulfide bond" evidence="8">
    <location>
        <begin position="403"/>
        <end position="418"/>
    </location>
</feature>
<dbReference type="PROSITE" id="PS50068">
    <property type="entry name" value="LDLRA_2"/>
    <property type="match status" value="7"/>
</dbReference>
<feature type="disulfide bond" evidence="8">
    <location>
        <begin position="283"/>
        <end position="298"/>
    </location>
</feature>
<evidence type="ECO:0000256" key="10">
    <source>
        <dbReference type="SAM" id="Phobius"/>
    </source>
</evidence>
<sequence length="554" mass="60581">MALPYDGESEFGRQGAYELTEQDEDVRAISVNQRSSSETTYAFTPPNNEEEAPKESFLPGCLREIPKVIIVLLAIFIVLFIIFSIPLVFVLTQSAEPLSSTTNDGSNDVWPGEDDPRFRMENESISALAALLPKNVSMCRGMGFSCVSRPGIVVSTNSLCDGVADCPDGSDEIACKECTTSFSCLQSPNATDSYKLCLRARALHDGNDHCSDRSDEKIFQLNQGKCPSDKFKCSSMCLPKTFICDGEAHCPSGEDERNCEGKCQNGSKYCKTLKQCLPKWTLCNGHRDCDDGTDEDDCDCKQCSGHAKVLCNSSPGEKGFCLNENRVCDGNLDCPNGEDEDGCPGDLNKDEIEMVKCNDGRSYSKVYACLGLIPSCQGVCDECNKHSAFDCGNKHCILKLKVCDGINDCPDGQDEKNCSCPATLFKCPSKLPNGNDKCIEPTQRCDGFIDCPNGEDEKDCEKCANEDGFKCKKENKCISQTARCDGRNQCSDGSDEENCTSAKCAIHPLSMYMCSDGKSCFRKDEICSPYSKCPKPSSLDNSYCAVSRKSSLML</sequence>
<feature type="disulfide bond" evidence="8">
    <location>
        <begin position="484"/>
        <end position="499"/>
    </location>
</feature>
<reference evidence="12" key="1">
    <citation type="submission" date="2022-11" db="UniProtKB">
        <authorList>
            <consortium name="WormBaseParasite"/>
        </authorList>
    </citation>
    <scope>IDENTIFICATION</scope>
</reference>